<dbReference type="InterPro" id="IPR050593">
    <property type="entry name" value="LovG"/>
</dbReference>
<feature type="domain" description="Serine hydrolase" evidence="3">
    <location>
        <begin position="19"/>
        <end position="214"/>
    </location>
</feature>
<dbReference type="GO" id="GO:0032526">
    <property type="term" value="P:response to retinoic acid"/>
    <property type="evidence" value="ECO:0007669"/>
    <property type="project" value="TreeGrafter"/>
</dbReference>
<dbReference type="InterPro" id="IPR029058">
    <property type="entry name" value="AB_hydrolase_fold"/>
</dbReference>
<dbReference type="GO" id="GO:0005634">
    <property type="term" value="C:nucleus"/>
    <property type="evidence" value="ECO:0007669"/>
    <property type="project" value="TreeGrafter"/>
</dbReference>
<dbReference type="EMBL" id="HACA01029964">
    <property type="protein sequence ID" value="CDW47325.1"/>
    <property type="molecule type" value="Transcribed_RNA"/>
</dbReference>
<dbReference type="OrthoDB" id="414698at2759"/>
<dbReference type="Pfam" id="PF03959">
    <property type="entry name" value="FSH1"/>
    <property type="match status" value="1"/>
</dbReference>
<evidence type="ECO:0000313" key="4">
    <source>
        <dbReference type="EMBL" id="CDW47325.1"/>
    </source>
</evidence>
<dbReference type="EMBL" id="HACA01029963">
    <property type="protein sequence ID" value="CDW47324.1"/>
    <property type="molecule type" value="Transcribed_RNA"/>
</dbReference>
<keyword evidence="2" id="KW-0378">Hydrolase</keyword>
<sequence>MNQRIQGILTGNPKNHQSQVPRILCIHGYLQTANSFKLKLGAFMKLFKKKVEFVFVDSPHMIGEELTDDEDPPRAWWFSNENKTYRAFEESSIHLGLNESVQLILDRIHNDNIDGILCFSQGASLISWMAMEGKLRHTSIKFIILVAAFKSSSLEYSSHSPICGIPSLHVVGNSDKVISPENSKEILEHFDKESSRVLFHSGGHFVPAKSAHKQIYLNFIENHS</sequence>
<evidence type="ECO:0000259" key="3">
    <source>
        <dbReference type="Pfam" id="PF03959"/>
    </source>
</evidence>
<dbReference type="PANTHER" id="PTHR48070">
    <property type="entry name" value="ESTERASE OVCA2"/>
    <property type="match status" value="1"/>
</dbReference>
<evidence type="ECO:0000256" key="2">
    <source>
        <dbReference type="ARBA" id="ARBA00022801"/>
    </source>
</evidence>
<dbReference type="Gene3D" id="3.40.50.1820">
    <property type="entry name" value="alpha/beta hydrolase"/>
    <property type="match status" value="1"/>
</dbReference>
<protein>
    <recommendedName>
        <fullName evidence="3">Serine hydrolase domain-containing protein</fullName>
    </recommendedName>
</protein>
<proteinExistence type="inferred from homology"/>
<dbReference type="SUPFAM" id="SSF53474">
    <property type="entry name" value="alpha/beta-Hydrolases"/>
    <property type="match status" value="1"/>
</dbReference>
<dbReference type="GO" id="GO:0005737">
    <property type="term" value="C:cytoplasm"/>
    <property type="evidence" value="ECO:0007669"/>
    <property type="project" value="TreeGrafter"/>
</dbReference>
<accession>A0A0K2VAH1</accession>
<name>A0A0K2VAH1_LEPSM</name>
<evidence type="ECO:0000256" key="1">
    <source>
        <dbReference type="ARBA" id="ARBA00005863"/>
    </source>
</evidence>
<dbReference type="PANTHER" id="PTHR48070:SF6">
    <property type="entry name" value="ESTERASE OVCA2"/>
    <property type="match status" value="1"/>
</dbReference>
<reference evidence="4" key="1">
    <citation type="submission" date="2014-05" db="EMBL/GenBank/DDBJ databases">
        <authorList>
            <person name="Chronopoulou M."/>
        </authorList>
    </citation>
    <scope>NUCLEOTIDE SEQUENCE</scope>
    <source>
        <tissue evidence="4">Whole organism</tissue>
    </source>
</reference>
<dbReference type="AlphaFoldDB" id="A0A0K2VAH1"/>
<organism evidence="4">
    <name type="scientific">Lepeophtheirus salmonis</name>
    <name type="common">Salmon louse</name>
    <name type="synonym">Caligus salmonis</name>
    <dbReference type="NCBI Taxonomy" id="72036"/>
    <lineage>
        <taxon>Eukaryota</taxon>
        <taxon>Metazoa</taxon>
        <taxon>Ecdysozoa</taxon>
        <taxon>Arthropoda</taxon>
        <taxon>Crustacea</taxon>
        <taxon>Multicrustacea</taxon>
        <taxon>Hexanauplia</taxon>
        <taxon>Copepoda</taxon>
        <taxon>Siphonostomatoida</taxon>
        <taxon>Caligidae</taxon>
        <taxon>Lepeophtheirus</taxon>
    </lineage>
</organism>
<dbReference type="GO" id="GO:0016787">
    <property type="term" value="F:hydrolase activity"/>
    <property type="evidence" value="ECO:0007669"/>
    <property type="project" value="UniProtKB-KW"/>
</dbReference>
<dbReference type="InterPro" id="IPR005645">
    <property type="entry name" value="FSH-like_dom"/>
</dbReference>
<comment type="similarity">
    <text evidence="1">Belongs to the LovG family.</text>
</comment>